<dbReference type="EMBL" id="CP058691">
    <property type="protein sequence ID" value="QLH16842.1"/>
    <property type="molecule type" value="Genomic_DNA"/>
</dbReference>
<geneLocation type="plasmid" evidence="5">
    <name>ppan2</name>
</geneLocation>
<reference evidence="3 4" key="1">
    <citation type="submission" date="2018-10" db="EMBL/GenBank/DDBJ databases">
        <title>Genomic Encyclopedia of Archaeal and Bacterial Type Strains, Phase II (KMG-II): from individual species to whole genera.</title>
        <authorList>
            <person name="Goeker M."/>
        </authorList>
    </citation>
    <scope>NUCLEOTIDE SEQUENCE [LARGE SCALE GENOMIC DNA]</scope>
    <source>
        <strain evidence="4">ATCC 35512 / DSM 2944 / CIP 106514 / LMD 82.5 / NBRC 102493 / NCCB 82005 / GB17</strain>
        <strain evidence="3">DSM 2944</strain>
    </source>
</reference>
<evidence type="ECO:0000313" key="5">
    <source>
        <dbReference type="Proteomes" id="UP000326453"/>
    </source>
</evidence>
<evidence type="ECO:0000313" key="4">
    <source>
        <dbReference type="Proteomes" id="UP000273626"/>
    </source>
</evidence>
<proteinExistence type="predicted"/>
<dbReference type="KEGG" id="ppan:ESD82_09865"/>
<dbReference type="Proteomes" id="UP000273626">
    <property type="component" value="Unassembled WGS sequence"/>
</dbReference>
<organism evidence="1 5">
    <name type="scientific">Paracoccus pantotrophus</name>
    <name type="common">Thiosphaera pantotropha</name>
    <dbReference type="NCBI Taxonomy" id="82367"/>
    <lineage>
        <taxon>Bacteria</taxon>
        <taxon>Pseudomonadati</taxon>
        <taxon>Pseudomonadota</taxon>
        <taxon>Alphaproteobacteria</taxon>
        <taxon>Rhodobacterales</taxon>
        <taxon>Paracoccaceae</taxon>
        <taxon>Paracoccus</taxon>
    </lineage>
</organism>
<keyword evidence="1" id="KW-0614">Plasmid</keyword>
<dbReference type="RefSeq" id="WP_024843419.1">
    <property type="nucleotide sequence ID" value="NZ_CP038205.1"/>
</dbReference>
<protein>
    <recommendedName>
        <fullName evidence="7">5-carboxymethyl-2-hydroxymuconate isomerase</fullName>
    </recommendedName>
</protein>
<reference evidence="2 6" key="3">
    <citation type="submission" date="2020-07" db="EMBL/GenBank/DDBJ databases">
        <title>The complete genome of Paracoccus pantotrophus ACCC 10489.</title>
        <authorList>
            <person name="Si Y."/>
        </authorList>
    </citation>
    <scope>NUCLEOTIDE SEQUENCE [LARGE SCALE GENOMIC DNA]</scope>
    <source>
        <strain evidence="2 6">ACCC10489</strain>
        <plasmid evidence="2 6">unnamed1</plasmid>
    </source>
</reference>
<keyword evidence="4" id="KW-1185">Reference proteome</keyword>
<geneLocation type="plasmid" evidence="1">
    <name>pPAN2</name>
</geneLocation>
<accession>A0A454NGZ5</accession>
<name>A0A454NGZ5_PARPN</name>
<dbReference type="OrthoDB" id="7774694at2"/>
<evidence type="ECO:0000313" key="3">
    <source>
        <dbReference type="EMBL" id="RKS42913.1"/>
    </source>
</evidence>
<evidence type="ECO:0008006" key="7">
    <source>
        <dbReference type="Google" id="ProtNLM"/>
    </source>
</evidence>
<evidence type="ECO:0000313" key="2">
    <source>
        <dbReference type="EMBL" id="QLH16842.1"/>
    </source>
</evidence>
<dbReference type="AlphaFoldDB" id="A0A454NGZ5"/>
<dbReference type="GeneID" id="51370872"/>
<evidence type="ECO:0000313" key="6">
    <source>
        <dbReference type="Proteomes" id="UP000509322"/>
    </source>
</evidence>
<reference evidence="1 5" key="2">
    <citation type="submission" date="2019-01" db="EMBL/GenBank/DDBJ databases">
        <title>Complete Genome Sequence and Annotation of the Paracoccus pantotrophus type strain DSM 2944.</title>
        <authorList>
            <person name="Bockwoldt J.A."/>
            <person name="Zimmermann M."/>
            <person name="Tiso T."/>
            <person name="Blank L.M."/>
        </authorList>
    </citation>
    <scope>NUCLEOTIDE SEQUENCE [LARGE SCALE GENOMIC DNA]</scope>
    <source>
        <strain evidence="1 5">DSM 2944</strain>
        <plasmid evidence="1">pPAN2</plasmid>
        <plasmid evidence="5">ppan2</plasmid>
    </source>
</reference>
<sequence length="110" mass="11974">MPNVKIYIDETRLAACRAAIEDALPRLRDLLCERLAVEASACQIAALPVLGLPDQPQVNAELLILPRSGRTPERIRAVAGTMRQVLEQASGLDVAVRVGMLDPETYLALK</sequence>
<evidence type="ECO:0000313" key="1">
    <source>
        <dbReference type="EMBL" id="QFG36495.1"/>
    </source>
</evidence>
<dbReference type="Proteomes" id="UP000509322">
    <property type="component" value="Plasmid unnamed1"/>
</dbReference>
<dbReference type="Proteomes" id="UP000326453">
    <property type="component" value="Plasmid pPAN2"/>
</dbReference>
<gene>
    <name evidence="3" type="ORF">BDE18_3839</name>
    <name evidence="1" type="ORF">ESD82_09865</name>
    <name evidence="2" type="ORF">HYQ43_21750</name>
</gene>
<dbReference type="EMBL" id="RBLI01000003">
    <property type="protein sequence ID" value="RKS42913.1"/>
    <property type="molecule type" value="Genomic_DNA"/>
</dbReference>
<geneLocation type="plasmid" evidence="2 6">
    <name>unnamed1</name>
</geneLocation>
<dbReference type="EMBL" id="CP044425">
    <property type="protein sequence ID" value="QFG36495.1"/>
    <property type="molecule type" value="Genomic_DNA"/>
</dbReference>